<organism evidence="2 3">
    <name type="scientific">Dibothriocephalus latus</name>
    <name type="common">Fish tapeworm</name>
    <name type="synonym">Diphyllobothrium latum</name>
    <dbReference type="NCBI Taxonomy" id="60516"/>
    <lineage>
        <taxon>Eukaryota</taxon>
        <taxon>Metazoa</taxon>
        <taxon>Spiralia</taxon>
        <taxon>Lophotrochozoa</taxon>
        <taxon>Platyhelminthes</taxon>
        <taxon>Cestoda</taxon>
        <taxon>Eucestoda</taxon>
        <taxon>Diphyllobothriidea</taxon>
        <taxon>Diphyllobothriidae</taxon>
        <taxon>Dibothriocephalus</taxon>
    </lineage>
</organism>
<keyword evidence="3" id="KW-1185">Reference proteome</keyword>
<feature type="region of interest" description="Disordered" evidence="1">
    <location>
        <begin position="232"/>
        <end position="254"/>
    </location>
</feature>
<reference evidence="2 3" key="1">
    <citation type="submission" date="2018-11" db="EMBL/GenBank/DDBJ databases">
        <authorList>
            <consortium name="Pathogen Informatics"/>
        </authorList>
    </citation>
    <scope>NUCLEOTIDE SEQUENCE [LARGE SCALE GENOMIC DNA]</scope>
</reference>
<proteinExistence type="predicted"/>
<feature type="compositionally biased region" description="Basic and acidic residues" evidence="1">
    <location>
        <begin position="49"/>
        <end position="69"/>
    </location>
</feature>
<protein>
    <submittedName>
        <fullName evidence="2">Uncharacterized protein</fullName>
    </submittedName>
</protein>
<evidence type="ECO:0000313" key="3">
    <source>
        <dbReference type="Proteomes" id="UP000281553"/>
    </source>
</evidence>
<name>A0A3P6PPW5_DIBLA</name>
<feature type="region of interest" description="Disordered" evidence="1">
    <location>
        <begin position="49"/>
        <end position="92"/>
    </location>
</feature>
<dbReference type="AlphaFoldDB" id="A0A3P6PPW5"/>
<dbReference type="Proteomes" id="UP000281553">
    <property type="component" value="Unassembled WGS sequence"/>
</dbReference>
<dbReference type="OrthoDB" id="6282264at2759"/>
<evidence type="ECO:0000256" key="1">
    <source>
        <dbReference type="SAM" id="MobiDB-lite"/>
    </source>
</evidence>
<sequence length="292" mass="32047">MLHDHPQESPLNSPFFSKSPHYPLEINSVYRPKFSKIICDKFFNKPFYQRENKVPQDKEEEEAKTKVDQVMKQSSGKENAMATDNSADSEVSARELNIPEDSDGHAEPLCNDEPKLEVVNKDVSEKNQSPSNVPIKVVNNALSSGTKRKDGVGQHLVHKRGPTNGTEAAAQSQALFQQQLFGAPFPQIQPIFVPSGLPSFPTPSLTAPLAPFPTGHPFIANQRFKFNPNVQDKGADASAQVSQNGPTSGAGCYGVPQNNSGKEYYVMVHVDAGEVFSIRIGDHVQHIPGRYP</sequence>
<dbReference type="EMBL" id="UYRU01001417">
    <property type="protein sequence ID" value="VDK31683.1"/>
    <property type="molecule type" value="Genomic_DNA"/>
</dbReference>
<gene>
    <name evidence="2" type="ORF">DILT_LOCUS359</name>
</gene>
<feature type="region of interest" description="Disordered" evidence="1">
    <location>
        <begin position="1"/>
        <end position="21"/>
    </location>
</feature>
<evidence type="ECO:0000313" key="2">
    <source>
        <dbReference type="EMBL" id="VDK31683.1"/>
    </source>
</evidence>
<feature type="compositionally biased region" description="Polar residues" evidence="1">
    <location>
        <begin position="71"/>
        <end position="89"/>
    </location>
</feature>
<accession>A0A3P6PPW5</accession>